<comment type="similarity">
    <text evidence="2 10">Belongs to the mitochondrial carrier (TC 2.A.29) family.</text>
</comment>
<dbReference type="GO" id="GO:0015228">
    <property type="term" value="F:coenzyme A transmembrane transporter activity"/>
    <property type="evidence" value="ECO:0007669"/>
    <property type="project" value="TreeGrafter"/>
</dbReference>
<keyword evidence="6 12" id="KW-1133">Transmembrane helix</keyword>
<dbReference type="GO" id="GO:0051724">
    <property type="term" value="F:NAD transmembrane transporter activity"/>
    <property type="evidence" value="ECO:0007669"/>
    <property type="project" value="TreeGrafter"/>
</dbReference>
<evidence type="ECO:0000313" key="13">
    <source>
        <dbReference type="EMBL" id="CAE8592530.1"/>
    </source>
</evidence>
<comment type="caution">
    <text evidence="13">The sequence shown here is derived from an EMBL/GenBank/DDBJ whole genome shotgun (WGS) entry which is preliminary data.</text>
</comment>
<dbReference type="Proteomes" id="UP000654075">
    <property type="component" value="Unassembled WGS sequence"/>
</dbReference>
<dbReference type="PANTHER" id="PTHR45939">
    <property type="entry name" value="PEROXISOMAL MEMBRANE PROTEIN PMP34-RELATED"/>
    <property type="match status" value="1"/>
</dbReference>
<evidence type="ECO:0000256" key="7">
    <source>
        <dbReference type="ARBA" id="ARBA00023136"/>
    </source>
</evidence>
<dbReference type="GO" id="GO:0005778">
    <property type="term" value="C:peroxisomal membrane"/>
    <property type="evidence" value="ECO:0007669"/>
    <property type="project" value="UniProtKB-SubCell"/>
</dbReference>
<evidence type="ECO:0000256" key="6">
    <source>
        <dbReference type="ARBA" id="ARBA00022989"/>
    </source>
</evidence>
<dbReference type="OrthoDB" id="2019556at2759"/>
<accession>A0A813E4N1</accession>
<dbReference type="GO" id="GO:0005347">
    <property type="term" value="F:ATP transmembrane transporter activity"/>
    <property type="evidence" value="ECO:0007669"/>
    <property type="project" value="TreeGrafter"/>
</dbReference>
<protein>
    <submittedName>
        <fullName evidence="13">Uncharacterized protein</fullName>
    </submittedName>
</protein>
<keyword evidence="5" id="KW-0677">Repeat</keyword>
<gene>
    <name evidence="13" type="ORF">PGLA1383_LOCUS11182</name>
</gene>
<dbReference type="Gene3D" id="1.50.40.10">
    <property type="entry name" value="Mitochondrial carrier domain"/>
    <property type="match status" value="1"/>
</dbReference>
<keyword evidence="4 9" id="KW-0812">Transmembrane</keyword>
<evidence type="ECO:0000256" key="8">
    <source>
        <dbReference type="ARBA" id="ARBA00023140"/>
    </source>
</evidence>
<feature type="compositionally biased region" description="Low complexity" evidence="11">
    <location>
        <begin position="156"/>
        <end position="169"/>
    </location>
</feature>
<dbReference type="SUPFAM" id="SSF103506">
    <property type="entry name" value="Mitochondrial carrier"/>
    <property type="match status" value="1"/>
</dbReference>
<comment type="subcellular location">
    <subcellularLocation>
        <location evidence="1">Peroxisome membrane</location>
        <topology evidence="1">Multi-pass membrane protein</topology>
    </subcellularLocation>
</comment>
<keyword evidence="8" id="KW-0576">Peroxisome</keyword>
<evidence type="ECO:0000256" key="5">
    <source>
        <dbReference type="ARBA" id="ARBA00022737"/>
    </source>
</evidence>
<sequence length="580" mass="62101">MGSPEKVSELGRALNKRYHAVMDGGTLYIKDRAERCGADVSWDKRHESQLSPISALQLRRAAKAREALESQPLDLPESFKESEAAASVKSPLGNATSSSIGANKAFGRRLSLPAAACGVHFFQEADTSPLSNGPRLGRLSPLRGTGLGQRNRRLSEPASSPAASNCASGGVSGRVLRSGFVVSSYGEGPKAEENTLGAYVSGSCATAAVVTSSTLQTQRDSRDCDVDSDEQRDLMEAAGAGYANADSADSADAGGGLARPSSGALLKGARKFSCFPMLAWLPVESKKFWRHGPVYHGFDAHSLHPSRRSATRKKRSTAIAPMTAINGIINVHMADESHIECGPQSPGQRAALVAVFIQTGIYYWFYYLFRVFHAAPVEGAALWHLLIGFEAGIATTLLTNPLWVVNLRQMTELPDSPGSKTRNRGMVSSLWALIREEGLGGLLTGVGPALVLCTAPAIQFGIAQVVAIRLDLGLPLVRPAAKAFLVGCVSKIVSTTLTYPWTTVKVCLQRSEGRSRDPCQAVSSIYRTSGSRGFFQGLRFKLLQTSVNAGLVFTFRQEVLRCFPALPDCPLPSEPLLLPR</sequence>
<evidence type="ECO:0000256" key="10">
    <source>
        <dbReference type="RuleBase" id="RU000488"/>
    </source>
</evidence>
<dbReference type="EMBL" id="CAJNNV010005728">
    <property type="protein sequence ID" value="CAE8592530.1"/>
    <property type="molecule type" value="Genomic_DNA"/>
</dbReference>
<proteinExistence type="inferred from homology"/>
<keyword evidence="3 10" id="KW-0813">Transport</keyword>
<dbReference type="PROSITE" id="PS50920">
    <property type="entry name" value="SOLCAR"/>
    <property type="match status" value="2"/>
</dbReference>
<evidence type="ECO:0000256" key="9">
    <source>
        <dbReference type="PROSITE-ProRule" id="PRU00282"/>
    </source>
</evidence>
<evidence type="ECO:0000256" key="4">
    <source>
        <dbReference type="ARBA" id="ARBA00022692"/>
    </source>
</evidence>
<reference evidence="13" key="1">
    <citation type="submission" date="2021-02" db="EMBL/GenBank/DDBJ databases">
        <authorList>
            <person name="Dougan E. K."/>
            <person name="Rhodes N."/>
            <person name="Thang M."/>
            <person name="Chan C."/>
        </authorList>
    </citation>
    <scope>NUCLEOTIDE SEQUENCE</scope>
</reference>
<keyword evidence="14" id="KW-1185">Reference proteome</keyword>
<dbReference type="PANTHER" id="PTHR45939:SF5">
    <property type="entry name" value="PEROXISOMAL MEMBRANE PROTEIN PMP34"/>
    <property type="match status" value="1"/>
</dbReference>
<evidence type="ECO:0000313" key="14">
    <source>
        <dbReference type="Proteomes" id="UP000654075"/>
    </source>
</evidence>
<evidence type="ECO:0000256" key="3">
    <source>
        <dbReference type="ARBA" id="ARBA00022448"/>
    </source>
</evidence>
<feature type="region of interest" description="Disordered" evidence="11">
    <location>
        <begin position="130"/>
        <end position="169"/>
    </location>
</feature>
<dbReference type="InterPro" id="IPR018108">
    <property type="entry name" value="MCP_transmembrane"/>
</dbReference>
<dbReference type="AlphaFoldDB" id="A0A813E4N1"/>
<dbReference type="GO" id="GO:0015217">
    <property type="term" value="F:ADP transmembrane transporter activity"/>
    <property type="evidence" value="ECO:0007669"/>
    <property type="project" value="TreeGrafter"/>
</dbReference>
<keyword evidence="7 9" id="KW-0472">Membrane</keyword>
<evidence type="ECO:0000256" key="12">
    <source>
        <dbReference type="SAM" id="Phobius"/>
    </source>
</evidence>
<dbReference type="InterPro" id="IPR023395">
    <property type="entry name" value="MCP_dom_sf"/>
</dbReference>
<evidence type="ECO:0000256" key="1">
    <source>
        <dbReference type="ARBA" id="ARBA00004585"/>
    </source>
</evidence>
<name>A0A813E4N1_POLGL</name>
<feature type="transmembrane region" description="Helical" evidence="12">
    <location>
        <begin position="350"/>
        <end position="369"/>
    </location>
</feature>
<feature type="repeat" description="Solcar" evidence="9">
    <location>
        <begin position="379"/>
        <end position="469"/>
    </location>
</feature>
<dbReference type="GO" id="GO:0015230">
    <property type="term" value="F:FAD transmembrane transporter activity"/>
    <property type="evidence" value="ECO:0007669"/>
    <property type="project" value="TreeGrafter"/>
</dbReference>
<dbReference type="GO" id="GO:0080122">
    <property type="term" value="F:AMP transmembrane transporter activity"/>
    <property type="evidence" value="ECO:0007669"/>
    <property type="project" value="TreeGrafter"/>
</dbReference>
<feature type="repeat" description="Solcar" evidence="9">
    <location>
        <begin position="478"/>
        <end position="562"/>
    </location>
</feature>
<organism evidence="13 14">
    <name type="scientific">Polarella glacialis</name>
    <name type="common">Dinoflagellate</name>
    <dbReference type="NCBI Taxonomy" id="89957"/>
    <lineage>
        <taxon>Eukaryota</taxon>
        <taxon>Sar</taxon>
        <taxon>Alveolata</taxon>
        <taxon>Dinophyceae</taxon>
        <taxon>Suessiales</taxon>
        <taxon>Suessiaceae</taxon>
        <taxon>Polarella</taxon>
    </lineage>
</organism>
<evidence type="ECO:0000256" key="2">
    <source>
        <dbReference type="ARBA" id="ARBA00006375"/>
    </source>
</evidence>
<dbReference type="GO" id="GO:0044610">
    <property type="term" value="F:FMN transmembrane transporter activity"/>
    <property type="evidence" value="ECO:0007669"/>
    <property type="project" value="TreeGrafter"/>
</dbReference>
<feature type="transmembrane region" description="Helical" evidence="12">
    <location>
        <begin position="381"/>
        <end position="403"/>
    </location>
</feature>
<dbReference type="Pfam" id="PF00153">
    <property type="entry name" value="Mito_carr"/>
    <property type="match status" value="2"/>
</dbReference>
<evidence type="ECO:0000256" key="11">
    <source>
        <dbReference type="SAM" id="MobiDB-lite"/>
    </source>
</evidence>
<dbReference type="InterPro" id="IPR052217">
    <property type="entry name" value="Mito/Peroxisomal_Carrier"/>
</dbReference>